<evidence type="ECO:0000313" key="2">
    <source>
        <dbReference type="EMBL" id="WZL71170.1"/>
    </source>
</evidence>
<dbReference type="Proteomes" id="UP001486565">
    <property type="component" value="Chromosome"/>
</dbReference>
<accession>A0ABZ2Y734</accession>
<sequence length="121" mass="13380">MEVAIKKVILVTLGTVSLGLGILGIVLPILPTTPFLLLSLGCYIKSSRKLYETILRNKYLGPYVKDYVSGKGIPIHAKKKAIFLIWITIGFCVLVVVDQFLIKGLLLFIAGTVSAYIWTRK</sequence>
<dbReference type="RefSeq" id="WP_341878134.1">
    <property type="nucleotide sequence ID" value="NZ_CP121687.1"/>
</dbReference>
<organism evidence="2 3">
    <name type="scientific">Defluviitalea saccharophila</name>
    <dbReference type="NCBI Taxonomy" id="879970"/>
    <lineage>
        <taxon>Bacteria</taxon>
        <taxon>Bacillati</taxon>
        <taxon>Bacillota</taxon>
        <taxon>Clostridia</taxon>
        <taxon>Lachnospirales</taxon>
        <taxon>Defluviitaleaceae</taxon>
        <taxon>Defluviitalea</taxon>
    </lineage>
</organism>
<dbReference type="InterPro" id="IPR007401">
    <property type="entry name" value="DUF454"/>
</dbReference>
<dbReference type="PANTHER" id="PTHR35813:SF1">
    <property type="entry name" value="INNER MEMBRANE PROTEIN YBAN"/>
    <property type="match status" value="1"/>
</dbReference>
<dbReference type="EMBL" id="CP121687">
    <property type="protein sequence ID" value="WZL71170.1"/>
    <property type="molecule type" value="Genomic_DNA"/>
</dbReference>
<keyword evidence="1" id="KW-1133">Transmembrane helix</keyword>
<keyword evidence="1" id="KW-0812">Transmembrane</keyword>
<dbReference type="PIRSF" id="PIRSF016789">
    <property type="entry name" value="DUF454"/>
    <property type="match status" value="1"/>
</dbReference>
<proteinExistence type="predicted"/>
<evidence type="ECO:0000313" key="3">
    <source>
        <dbReference type="Proteomes" id="UP001486565"/>
    </source>
</evidence>
<feature type="transmembrane region" description="Helical" evidence="1">
    <location>
        <begin position="81"/>
        <end position="97"/>
    </location>
</feature>
<evidence type="ECO:0000256" key="1">
    <source>
        <dbReference type="SAM" id="Phobius"/>
    </source>
</evidence>
<reference evidence="2 3" key="1">
    <citation type="submission" date="2023-03" db="EMBL/GenBank/DDBJ databases">
        <title>Novel Species.</title>
        <authorList>
            <person name="Ma S."/>
        </authorList>
    </citation>
    <scope>NUCLEOTIDE SEQUENCE [LARGE SCALE GENOMIC DNA]</scope>
    <source>
        <strain evidence="2 3">LIND6LT2</strain>
    </source>
</reference>
<keyword evidence="1" id="KW-0472">Membrane</keyword>
<protein>
    <submittedName>
        <fullName evidence="2">YbaN family protein</fullName>
    </submittedName>
</protein>
<name>A0ABZ2Y734_9FIRM</name>
<dbReference type="Pfam" id="PF04304">
    <property type="entry name" value="DUF454"/>
    <property type="match status" value="1"/>
</dbReference>
<dbReference type="PANTHER" id="PTHR35813">
    <property type="entry name" value="INNER MEMBRANE PROTEIN YBAN"/>
    <property type="match status" value="1"/>
</dbReference>
<keyword evidence="3" id="KW-1185">Reference proteome</keyword>
<gene>
    <name evidence="2" type="ORF">QBE51_06535</name>
</gene>